<comment type="similarity">
    <text evidence="2">Belongs to the short-chain dehydrogenases/reductases (SDR) family.</text>
</comment>
<evidence type="ECO:0000313" key="8">
    <source>
        <dbReference type="EMBL" id="KOS55416.1"/>
    </source>
</evidence>
<organism evidence="8 9">
    <name type="scientific">Rhodococcus rhodochrous KG-21</name>
    <dbReference type="NCBI Taxonomy" id="1441923"/>
    <lineage>
        <taxon>Bacteria</taxon>
        <taxon>Bacillati</taxon>
        <taxon>Actinomycetota</taxon>
        <taxon>Actinomycetes</taxon>
        <taxon>Mycobacteriales</taxon>
        <taxon>Nocardiaceae</taxon>
        <taxon>Rhodococcus</taxon>
    </lineage>
</organism>
<keyword evidence="3" id="KW-0134">Cell wall</keyword>
<evidence type="ECO:0000313" key="9">
    <source>
        <dbReference type="Proteomes" id="UP000037712"/>
    </source>
</evidence>
<dbReference type="FunFam" id="3.40.50.720:FF:000173">
    <property type="entry name" value="3-oxoacyl-[acyl-carrier protein] reductase"/>
    <property type="match status" value="1"/>
</dbReference>
<feature type="domain" description="Ketoreductase" evidence="7">
    <location>
        <begin position="10"/>
        <end position="196"/>
    </location>
</feature>
<evidence type="ECO:0000256" key="5">
    <source>
        <dbReference type="ARBA" id="ARBA00040781"/>
    </source>
</evidence>
<dbReference type="InterPro" id="IPR020904">
    <property type="entry name" value="Sc_DH/Rdtase_CS"/>
</dbReference>
<dbReference type="InterPro" id="IPR057326">
    <property type="entry name" value="KR_dom"/>
</dbReference>
<evidence type="ECO:0000256" key="1">
    <source>
        <dbReference type="ARBA" id="ARBA00004191"/>
    </source>
</evidence>
<dbReference type="GO" id="GO:0032787">
    <property type="term" value="P:monocarboxylic acid metabolic process"/>
    <property type="evidence" value="ECO:0007669"/>
    <property type="project" value="UniProtKB-ARBA"/>
</dbReference>
<protein>
    <recommendedName>
        <fullName evidence="5">3-oxoacyl-[acyl-carrier-protein] reductase MabA</fullName>
    </recommendedName>
</protein>
<reference evidence="9" key="2">
    <citation type="submission" date="2015-01" db="EMBL/GenBank/DDBJ databases">
        <title>Draft genome sequence of potential hydrocarbon metabolising strain of Rhodococcus rhodochrous.</title>
        <authorList>
            <person name="Aggarwal R.K."/>
            <person name="Dawar C."/>
        </authorList>
    </citation>
    <scope>NUCLEOTIDE SEQUENCE [LARGE SCALE GENOMIC DNA]</scope>
    <source>
        <strain evidence="9">KG-21</strain>
    </source>
</reference>
<dbReference type="AlphaFoldDB" id="A0A0M8PFQ4"/>
<comment type="caution">
    <text evidence="8">The sequence shown here is derived from an EMBL/GenBank/DDBJ whole genome shotgun (WGS) entry which is preliminary data.</text>
</comment>
<dbReference type="EMBL" id="AZYO01000038">
    <property type="protein sequence ID" value="KOS55416.1"/>
    <property type="molecule type" value="Genomic_DNA"/>
</dbReference>
<dbReference type="PANTHER" id="PTHR42879">
    <property type="entry name" value="3-OXOACYL-(ACYL-CARRIER-PROTEIN) REDUCTASE"/>
    <property type="match status" value="1"/>
</dbReference>
<dbReference type="Gene3D" id="3.40.50.720">
    <property type="entry name" value="NAD(P)-binding Rossmann-like Domain"/>
    <property type="match status" value="1"/>
</dbReference>
<comment type="catalytic activity">
    <reaction evidence="6">
        <text>a (3R)-hydroxyacyl-[ACP] + NADP(+) = a 3-oxoacyl-[ACP] + NADPH + H(+)</text>
        <dbReference type="Rhea" id="RHEA:17397"/>
        <dbReference type="Rhea" id="RHEA-COMP:9916"/>
        <dbReference type="Rhea" id="RHEA-COMP:9945"/>
        <dbReference type="ChEBI" id="CHEBI:15378"/>
        <dbReference type="ChEBI" id="CHEBI:57783"/>
        <dbReference type="ChEBI" id="CHEBI:58349"/>
        <dbReference type="ChEBI" id="CHEBI:78776"/>
        <dbReference type="ChEBI" id="CHEBI:78827"/>
        <dbReference type="EC" id="1.1.1.100"/>
    </reaction>
    <physiologicalReaction direction="right-to-left" evidence="6">
        <dbReference type="Rhea" id="RHEA:17399"/>
    </physiologicalReaction>
</comment>
<dbReference type="PROSITE" id="PS00061">
    <property type="entry name" value="ADH_SHORT"/>
    <property type="match status" value="1"/>
</dbReference>
<dbReference type="SMART" id="SM00822">
    <property type="entry name" value="PKS_KR"/>
    <property type="match status" value="1"/>
</dbReference>
<dbReference type="PRINTS" id="PR00081">
    <property type="entry name" value="GDHRDH"/>
</dbReference>
<dbReference type="RefSeq" id="WP_054373377.1">
    <property type="nucleotide sequence ID" value="NZ_AZYO01000038.1"/>
</dbReference>
<dbReference type="SUPFAM" id="SSF51735">
    <property type="entry name" value="NAD(P)-binding Rossmann-fold domains"/>
    <property type="match status" value="1"/>
</dbReference>
<dbReference type="Proteomes" id="UP000037712">
    <property type="component" value="Unassembled WGS sequence"/>
</dbReference>
<evidence type="ECO:0000256" key="2">
    <source>
        <dbReference type="ARBA" id="ARBA00006484"/>
    </source>
</evidence>
<proteinExistence type="inferred from homology"/>
<evidence type="ECO:0000256" key="6">
    <source>
        <dbReference type="ARBA" id="ARBA00047400"/>
    </source>
</evidence>
<keyword evidence="4" id="KW-0560">Oxidoreductase</keyword>
<reference evidence="8 9" key="1">
    <citation type="journal article" date="2015" name="Genome Announc.">
        <title>Draft Genome Sequence of Rhodococcus rhodochrous Strain KG-21, a Soil Isolate from Oil Fields of Krishna-Godavari Basin, India.</title>
        <authorList>
            <person name="Dawar C."/>
            <person name="Aggarwal R.K."/>
        </authorList>
    </citation>
    <scope>NUCLEOTIDE SEQUENCE [LARGE SCALE GENOMIC DNA]</scope>
    <source>
        <strain evidence="8 9">KG-21</strain>
    </source>
</reference>
<dbReference type="GO" id="GO:0004316">
    <property type="term" value="F:3-oxoacyl-[acyl-carrier-protein] reductase (NADPH) activity"/>
    <property type="evidence" value="ECO:0007669"/>
    <property type="project" value="UniProtKB-EC"/>
</dbReference>
<dbReference type="PANTHER" id="PTHR42879:SF2">
    <property type="entry name" value="3-OXOACYL-[ACYL-CARRIER-PROTEIN] REDUCTASE FABG"/>
    <property type="match status" value="1"/>
</dbReference>
<keyword evidence="3" id="KW-0964">Secreted</keyword>
<comment type="subcellular location">
    <subcellularLocation>
        <location evidence="1">Secreted</location>
        <location evidence="1">Cell wall</location>
    </subcellularLocation>
</comment>
<sequence length="257" mass="26425">MITSDGGQNKVALVTGASRGIGAACALRLAAQGYAVAVNFARSGHEAESVVKQIRADGGRAVAIRADVGAEGAGEELVGETVRRLGPPLVVVNNAGVQRSRAMIRQPREEFDQMLDINVRGAWSVTRAALPHMYDADWGRVVFVSSVLGATGGPGDTGYGASKGALLAMSKSLALEVSRRNITANAVLPGTILTDIVTDVDPAVLEANIAAIAARRGGEPEEVAAVVAFLCSQDASYVSGAEVVVHGGGWLTLPPSK</sequence>
<dbReference type="InterPro" id="IPR002347">
    <property type="entry name" value="SDR_fam"/>
</dbReference>
<dbReference type="Pfam" id="PF13561">
    <property type="entry name" value="adh_short_C2"/>
    <property type="match status" value="1"/>
</dbReference>
<evidence type="ECO:0000259" key="7">
    <source>
        <dbReference type="SMART" id="SM00822"/>
    </source>
</evidence>
<dbReference type="PATRIC" id="fig|1441923.3.peg.3299"/>
<accession>A0A0M8PFQ4</accession>
<evidence type="ECO:0000256" key="3">
    <source>
        <dbReference type="ARBA" id="ARBA00022512"/>
    </source>
</evidence>
<dbReference type="InterPro" id="IPR050259">
    <property type="entry name" value="SDR"/>
</dbReference>
<gene>
    <name evidence="8" type="ORF">Z051_15055</name>
</gene>
<dbReference type="InterPro" id="IPR036291">
    <property type="entry name" value="NAD(P)-bd_dom_sf"/>
</dbReference>
<evidence type="ECO:0000256" key="4">
    <source>
        <dbReference type="ARBA" id="ARBA00023002"/>
    </source>
</evidence>
<name>A0A0M8PFQ4_RHORH</name>
<dbReference type="PRINTS" id="PR00080">
    <property type="entry name" value="SDRFAMILY"/>
</dbReference>